<keyword evidence="3" id="KW-1185">Reference proteome</keyword>
<feature type="transmembrane region" description="Helical" evidence="1">
    <location>
        <begin position="7"/>
        <end position="30"/>
    </location>
</feature>
<keyword evidence="1" id="KW-0812">Transmembrane</keyword>
<dbReference type="EMBL" id="JARLKY010000074">
    <property type="protein sequence ID" value="MEC0230615.1"/>
    <property type="molecule type" value="Genomic_DNA"/>
</dbReference>
<reference evidence="2 3" key="1">
    <citation type="submission" date="2023-03" db="EMBL/GenBank/DDBJ databases">
        <title>Bacillus Genome Sequencing.</title>
        <authorList>
            <person name="Dunlap C."/>
        </authorList>
    </citation>
    <scope>NUCLEOTIDE SEQUENCE [LARGE SCALE GENOMIC DNA]</scope>
    <source>
        <strain evidence="2 3">BD-533</strain>
    </source>
</reference>
<name>A0ABU6G8W7_9BACL</name>
<feature type="transmembrane region" description="Helical" evidence="1">
    <location>
        <begin position="63"/>
        <end position="84"/>
    </location>
</feature>
<evidence type="ECO:0000256" key="1">
    <source>
        <dbReference type="SAM" id="Phobius"/>
    </source>
</evidence>
<evidence type="ECO:0000313" key="2">
    <source>
        <dbReference type="EMBL" id="MEC0230615.1"/>
    </source>
</evidence>
<sequence length="89" mass="9840">MKLHVKILLSFLVSAISAVSGGLLVFNGFVNGNQYAAEFSRPENQTSWSISGETIRAFTYSPVIFGSTLLLLAVIIFSIGWYFWMKEAS</sequence>
<organism evidence="2 3">
    <name type="scientific">Paenibacillus alba</name>
    <dbReference type="NCBI Taxonomy" id="1197127"/>
    <lineage>
        <taxon>Bacteria</taxon>
        <taxon>Bacillati</taxon>
        <taxon>Bacillota</taxon>
        <taxon>Bacilli</taxon>
        <taxon>Bacillales</taxon>
        <taxon>Paenibacillaceae</taxon>
        <taxon>Paenibacillus</taxon>
    </lineage>
</organism>
<dbReference type="Proteomes" id="UP001338137">
    <property type="component" value="Unassembled WGS sequence"/>
</dbReference>
<keyword evidence="1" id="KW-0472">Membrane</keyword>
<evidence type="ECO:0000313" key="3">
    <source>
        <dbReference type="Proteomes" id="UP001338137"/>
    </source>
</evidence>
<keyword evidence="1" id="KW-1133">Transmembrane helix</keyword>
<accession>A0ABU6G8W7</accession>
<dbReference type="RefSeq" id="WP_326074633.1">
    <property type="nucleotide sequence ID" value="NZ_JARLKY010000074.1"/>
</dbReference>
<comment type="caution">
    <text evidence="2">The sequence shown here is derived from an EMBL/GenBank/DDBJ whole genome shotgun (WGS) entry which is preliminary data.</text>
</comment>
<protein>
    <submittedName>
        <fullName evidence="2">Uncharacterized protein</fullName>
    </submittedName>
</protein>
<proteinExistence type="predicted"/>
<gene>
    <name evidence="2" type="ORF">P4I72_26120</name>
</gene>